<feature type="domain" description="G-protein coupled receptors family 1 profile" evidence="7">
    <location>
        <begin position="102"/>
        <end position="374"/>
    </location>
</feature>
<dbReference type="InterPro" id="IPR017452">
    <property type="entry name" value="GPCR_Rhodpsn_7TM"/>
</dbReference>
<evidence type="ECO:0000256" key="4">
    <source>
        <dbReference type="ARBA" id="ARBA00023136"/>
    </source>
</evidence>
<dbReference type="EMBL" id="JBAMIC010000001">
    <property type="protein sequence ID" value="KAK7114016.1"/>
    <property type="molecule type" value="Genomic_DNA"/>
</dbReference>
<evidence type="ECO:0000256" key="5">
    <source>
        <dbReference type="SAM" id="MobiDB-lite"/>
    </source>
</evidence>
<feature type="transmembrane region" description="Helical" evidence="6">
    <location>
        <begin position="307"/>
        <end position="327"/>
    </location>
</feature>
<dbReference type="InterPro" id="IPR052954">
    <property type="entry name" value="GPCR-Ligand_Int"/>
</dbReference>
<dbReference type="PANTHER" id="PTHR46641">
    <property type="entry name" value="FMRFAMIDE RECEPTOR-RELATED"/>
    <property type="match status" value="1"/>
</dbReference>
<evidence type="ECO:0000256" key="1">
    <source>
        <dbReference type="ARBA" id="ARBA00004370"/>
    </source>
</evidence>
<feature type="compositionally biased region" description="Gly residues" evidence="5">
    <location>
        <begin position="426"/>
        <end position="438"/>
    </location>
</feature>
<keyword evidence="3 6" id="KW-1133">Transmembrane helix</keyword>
<dbReference type="Pfam" id="PF00001">
    <property type="entry name" value="7tm_1"/>
    <property type="match status" value="1"/>
</dbReference>
<organism evidence="8 9">
    <name type="scientific">Littorina saxatilis</name>
    <dbReference type="NCBI Taxonomy" id="31220"/>
    <lineage>
        <taxon>Eukaryota</taxon>
        <taxon>Metazoa</taxon>
        <taxon>Spiralia</taxon>
        <taxon>Lophotrochozoa</taxon>
        <taxon>Mollusca</taxon>
        <taxon>Gastropoda</taxon>
        <taxon>Caenogastropoda</taxon>
        <taxon>Littorinimorpha</taxon>
        <taxon>Littorinoidea</taxon>
        <taxon>Littorinidae</taxon>
        <taxon>Littorina</taxon>
    </lineage>
</organism>
<evidence type="ECO:0000256" key="2">
    <source>
        <dbReference type="ARBA" id="ARBA00022692"/>
    </source>
</evidence>
<dbReference type="SUPFAM" id="SSF81321">
    <property type="entry name" value="Family A G protein-coupled receptor-like"/>
    <property type="match status" value="1"/>
</dbReference>
<dbReference type="InterPro" id="IPR000276">
    <property type="entry name" value="GPCR_Rhodpsn"/>
</dbReference>
<feature type="transmembrane region" description="Helical" evidence="6">
    <location>
        <begin position="159"/>
        <end position="181"/>
    </location>
</feature>
<evidence type="ECO:0000259" key="7">
    <source>
        <dbReference type="PROSITE" id="PS50262"/>
    </source>
</evidence>
<feature type="transmembrane region" description="Helical" evidence="6">
    <location>
        <begin position="90"/>
        <end position="110"/>
    </location>
</feature>
<dbReference type="CDD" id="cd14978">
    <property type="entry name" value="7tmA_FMRFamide_R-like"/>
    <property type="match status" value="1"/>
</dbReference>
<protein>
    <recommendedName>
        <fullName evidence="7">G-protein coupled receptors family 1 profile domain-containing protein</fullName>
    </recommendedName>
</protein>
<dbReference type="GO" id="GO:0016020">
    <property type="term" value="C:membrane"/>
    <property type="evidence" value="ECO:0007669"/>
    <property type="project" value="UniProtKB-SubCell"/>
</dbReference>
<dbReference type="GO" id="GO:0004930">
    <property type="term" value="F:G protein-coupled receptor activity"/>
    <property type="evidence" value="ECO:0007669"/>
    <property type="project" value="InterPro"/>
</dbReference>
<sequence>MDFTTLPSFNDTTPLFPNDDLSLTTAATNIINDLANTLADHLLGPYDDANNNNSNRSNNSIFSLTTNASLGNGTNVGASMGAPYQNVQKIVLSTVCVIGIILNVLNLLVLTERCLKESPYTYLTTMAVLCLCSLAMSFMSHILMHSFSNNYYCFVYTFYLYYPCVNICANSTMWLTAMLTIERFLVVRHPLWARAKCDRRSAKIKICVIIAMMTVLNIPRFMLYKVVLKPEKGADHYTYEYTAFRTSQTFVVISWFYSVTIQLLPLTILCVFNFYLVYAVHQARRLRQRLQIRNNMEAEWSREQTRLTITLISIVFFFIVCIMPSAFTDLHVAYALFGGGLTREKFRSSHRYVTLQRTSNLLVLCQLSFNFVLYSAFNDNFLAVFKRMLKRWAERVTKRVSGGGKGSRRHNNRSMYPLMRLDAVSGSGGNGRGGSGGRGGEKNDHRAPPRASNNSMSSQTKTSSFS</sequence>
<feature type="transmembrane region" description="Helical" evidence="6">
    <location>
        <begin position="255"/>
        <end position="280"/>
    </location>
</feature>
<dbReference type="PROSITE" id="PS50262">
    <property type="entry name" value="G_PROTEIN_RECEP_F1_2"/>
    <property type="match status" value="1"/>
</dbReference>
<reference evidence="8 9" key="1">
    <citation type="submission" date="2024-02" db="EMBL/GenBank/DDBJ databases">
        <title>Chromosome-scale genome assembly of the rough periwinkle Littorina saxatilis.</title>
        <authorList>
            <person name="De Jode A."/>
            <person name="Faria R."/>
            <person name="Formenti G."/>
            <person name="Sims Y."/>
            <person name="Smith T.P."/>
            <person name="Tracey A."/>
            <person name="Wood J.M.D."/>
            <person name="Zagrodzka Z.B."/>
            <person name="Johannesson K."/>
            <person name="Butlin R.K."/>
            <person name="Leder E.H."/>
        </authorList>
    </citation>
    <scope>NUCLEOTIDE SEQUENCE [LARGE SCALE GENOMIC DNA]</scope>
    <source>
        <strain evidence="8">Snail1</strain>
        <tissue evidence="8">Muscle</tissue>
    </source>
</reference>
<evidence type="ECO:0000256" key="3">
    <source>
        <dbReference type="ARBA" id="ARBA00022989"/>
    </source>
</evidence>
<keyword evidence="4 6" id="KW-0472">Membrane</keyword>
<dbReference type="AlphaFoldDB" id="A0AAN9GN62"/>
<comment type="subcellular location">
    <subcellularLocation>
        <location evidence="1">Membrane</location>
    </subcellularLocation>
</comment>
<proteinExistence type="predicted"/>
<feature type="transmembrane region" description="Helical" evidence="6">
    <location>
        <begin position="122"/>
        <end position="147"/>
    </location>
</feature>
<comment type="caution">
    <text evidence="8">The sequence shown here is derived from an EMBL/GenBank/DDBJ whole genome shotgun (WGS) entry which is preliminary data.</text>
</comment>
<keyword evidence="9" id="KW-1185">Reference proteome</keyword>
<evidence type="ECO:0000256" key="6">
    <source>
        <dbReference type="SAM" id="Phobius"/>
    </source>
</evidence>
<dbReference type="PRINTS" id="PR00237">
    <property type="entry name" value="GPCRRHODOPSN"/>
</dbReference>
<dbReference type="Gene3D" id="1.20.1070.10">
    <property type="entry name" value="Rhodopsin 7-helix transmembrane proteins"/>
    <property type="match status" value="1"/>
</dbReference>
<gene>
    <name evidence="8" type="ORF">V1264_000146</name>
</gene>
<evidence type="ECO:0000313" key="8">
    <source>
        <dbReference type="EMBL" id="KAK7114016.1"/>
    </source>
</evidence>
<keyword evidence="2 6" id="KW-0812">Transmembrane</keyword>
<feature type="compositionally biased region" description="Low complexity" evidence="5">
    <location>
        <begin position="452"/>
        <end position="466"/>
    </location>
</feature>
<evidence type="ECO:0000313" key="9">
    <source>
        <dbReference type="Proteomes" id="UP001374579"/>
    </source>
</evidence>
<name>A0AAN9GN62_9CAEN</name>
<dbReference type="Proteomes" id="UP001374579">
    <property type="component" value="Unassembled WGS sequence"/>
</dbReference>
<accession>A0AAN9GN62</accession>
<feature type="transmembrane region" description="Helical" evidence="6">
    <location>
        <begin position="202"/>
        <end position="222"/>
    </location>
</feature>
<feature type="region of interest" description="Disordered" evidence="5">
    <location>
        <begin position="425"/>
        <end position="466"/>
    </location>
</feature>
<dbReference type="PANTHER" id="PTHR46641:SF2">
    <property type="entry name" value="FMRFAMIDE RECEPTOR"/>
    <property type="match status" value="1"/>
</dbReference>